<dbReference type="CDD" id="cd00093">
    <property type="entry name" value="HTH_XRE"/>
    <property type="match status" value="1"/>
</dbReference>
<organism evidence="3 4">
    <name type="scientific">Streptomyces alboflavus</name>
    <dbReference type="NCBI Taxonomy" id="67267"/>
    <lineage>
        <taxon>Bacteria</taxon>
        <taxon>Bacillati</taxon>
        <taxon>Actinomycetota</taxon>
        <taxon>Actinomycetes</taxon>
        <taxon>Kitasatosporales</taxon>
        <taxon>Streptomycetaceae</taxon>
        <taxon>Streptomyces</taxon>
    </lineage>
</organism>
<dbReference type="InterPro" id="IPR001387">
    <property type="entry name" value="Cro/C1-type_HTH"/>
</dbReference>
<dbReference type="Gene3D" id="1.10.260.40">
    <property type="entry name" value="lambda repressor-like DNA-binding domains"/>
    <property type="match status" value="1"/>
</dbReference>
<evidence type="ECO:0000313" key="4">
    <source>
        <dbReference type="Proteomes" id="UP000195880"/>
    </source>
</evidence>
<gene>
    <name evidence="3" type="ORF">SMD44_00182</name>
</gene>
<evidence type="ECO:0000259" key="2">
    <source>
        <dbReference type="PROSITE" id="PS50943"/>
    </source>
</evidence>
<dbReference type="PROSITE" id="PS50943">
    <property type="entry name" value="HTH_CROC1"/>
    <property type="match status" value="1"/>
</dbReference>
<dbReference type="SUPFAM" id="SSF47413">
    <property type="entry name" value="lambda repressor-like DNA-binding domains"/>
    <property type="match status" value="1"/>
</dbReference>
<dbReference type="Proteomes" id="UP000195880">
    <property type="component" value="Chromosome"/>
</dbReference>
<dbReference type="AlphaFoldDB" id="A0A1Z1W2Z1"/>
<accession>A0A1Z1W2Z1</accession>
<protein>
    <submittedName>
        <fullName evidence="3">XRE family transcriptional regulator</fullName>
    </submittedName>
</protein>
<dbReference type="InterPro" id="IPR010982">
    <property type="entry name" value="Lambda_DNA-bd_dom_sf"/>
</dbReference>
<dbReference type="STRING" id="67267.GCA_000716675_00900"/>
<reference evidence="3 4" key="1">
    <citation type="submission" date="2017-05" db="EMBL/GenBank/DDBJ databases">
        <title>Streptomyces alboflavus Genome sequencing and assembly.</title>
        <authorList>
            <person name="Wang Y."/>
            <person name="Du B."/>
            <person name="Ding Y."/>
            <person name="Liu H."/>
            <person name="Hou Q."/>
            <person name="Liu K."/>
            <person name="Wang C."/>
            <person name="Yao L."/>
        </authorList>
    </citation>
    <scope>NUCLEOTIDE SEQUENCE [LARGE SCALE GENOMIC DNA]</scope>
    <source>
        <strain evidence="3 4">MDJK44</strain>
    </source>
</reference>
<dbReference type="eggNOG" id="COG1476">
    <property type="taxonomic scope" value="Bacteria"/>
</dbReference>
<dbReference type="KEGG" id="salf:SMD44_00182"/>
<keyword evidence="4" id="KW-1185">Reference proteome</keyword>
<evidence type="ECO:0000313" key="3">
    <source>
        <dbReference type="EMBL" id="ARX80784.1"/>
    </source>
</evidence>
<evidence type="ECO:0000256" key="1">
    <source>
        <dbReference type="SAM" id="MobiDB-lite"/>
    </source>
</evidence>
<sequence>MAVTGAPDAAGTLAAKLDHLFASVVPAGRAPYSSEEVARAITAEGVPISGSYIWLLRRGQRDNPTLRHIEGLARFFGVPPAYFFDDDVSRKVEADLKLLNALRDAQVQQVALRTVGLSPQTLSSINEVIERVRELEGLPRDPDPEQPPAPQEPPRDTTAPQDTSQS</sequence>
<feature type="region of interest" description="Disordered" evidence="1">
    <location>
        <begin position="135"/>
        <end position="166"/>
    </location>
</feature>
<name>A0A1Z1W2Z1_9ACTN</name>
<dbReference type="GO" id="GO:0003677">
    <property type="term" value="F:DNA binding"/>
    <property type="evidence" value="ECO:0007669"/>
    <property type="project" value="InterPro"/>
</dbReference>
<feature type="domain" description="HTH cro/C1-type" evidence="2">
    <location>
        <begin position="48"/>
        <end position="83"/>
    </location>
</feature>
<proteinExistence type="predicted"/>
<dbReference type="EMBL" id="CP021748">
    <property type="protein sequence ID" value="ARX80784.1"/>
    <property type="molecule type" value="Genomic_DNA"/>
</dbReference>